<evidence type="ECO:0000313" key="3">
    <source>
        <dbReference type="Proteomes" id="UP000326029"/>
    </source>
</evidence>
<feature type="compositionally biased region" description="Low complexity" evidence="1">
    <location>
        <begin position="1"/>
        <end position="15"/>
    </location>
</feature>
<feature type="region of interest" description="Disordered" evidence="1">
    <location>
        <begin position="1"/>
        <end position="44"/>
    </location>
</feature>
<proteinExistence type="predicted"/>
<feature type="compositionally biased region" description="Basic and acidic residues" evidence="1">
    <location>
        <begin position="25"/>
        <end position="37"/>
    </location>
</feature>
<organism evidence="2 3">
    <name type="scientific">Streptomyces cinereoruber</name>
    <dbReference type="NCBI Taxonomy" id="67260"/>
    <lineage>
        <taxon>Bacteria</taxon>
        <taxon>Bacillati</taxon>
        <taxon>Actinomycetota</taxon>
        <taxon>Actinomycetes</taxon>
        <taxon>Kitasatosporales</taxon>
        <taxon>Streptomycetaceae</taxon>
        <taxon>Streptomyces</taxon>
    </lineage>
</organism>
<evidence type="ECO:0000313" key="2">
    <source>
        <dbReference type="EMBL" id="QEV34928.1"/>
    </source>
</evidence>
<dbReference type="EMBL" id="CP023693">
    <property type="protein sequence ID" value="QEV34928.1"/>
    <property type="molecule type" value="Genomic_DNA"/>
</dbReference>
<keyword evidence="3" id="KW-1185">Reference proteome</keyword>
<sequence>MAPECLAPLAPILAPRPSPAWVGPENEKTPRGCERSARGSGARCPPAWGSFHASAVTADRRAAADNHRGSRHAGSLAQVTAPWGGGLTIRAGCPVSVRLRPTRRRSCRPGRGRCRGSRAS</sequence>
<reference evidence="2 3" key="1">
    <citation type="submission" date="2017-09" db="EMBL/GenBank/DDBJ databases">
        <authorList>
            <person name="Lee N."/>
            <person name="Cho B.-K."/>
        </authorList>
    </citation>
    <scope>NUCLEOTIDE SEQUENCE [LARGE SCALE GENOMIC DNA]</scope>
    <source>
        <strain evidence="2 3">ATCC 19740</strain>
    </source>
</reference>
<gene>
    <name evidence="2" type="ORF">CP977_24475</name>
</gene>
<name>A0ABX6BKF0_9ACTN</name>
<accession>A0ABX6BKF0</accession>
<dbReference type="Proteomes" id="UP000326029">
    <property type="component" value="Chromosome"/>
</dbReference>
<protein>
    <submittedName>
        <fullName evidence="2">Uncharacterized protein</fullName>
    </submittedName>
</protein>
<evidence type="ECO:0000256" key="1">
    <source>
        <dbReference type="SAM" id="MobiDB-lite"/>
    </source>
</evidence>